<accession>A0A9D2GAV8</accession>
<dbReference type="InterPro" id="IPR002509">
    <property type="entry name" value="NODB_dom"/>
</dbReference>
<dbReference type="GO" id="GO:0005975">
    <property type="term" value="P:carbohydrate metabolic process"/>
    <property type="evidence" value="ECO:0007669"/>
    <property type="project" value="InterPro"/>
</dbReference>
<dbReference type="Pfam" id="PF01522">
    <property type="entry name" value="Polysacc_deac_1"/>
    <property type="match status" value="1"/>
</dbReference>
<feature type="compositionally biased region" description="Polar residues" evidence="2">
    <location>
        <begin position="80"/>
        <end position="93"/>
    </location>
</feature>
<feature type="compositionally biased region" description="Basic and acidic residues" evidence="2">
    <location>
        <begin position="94"/>
        <end position="108"/>
    </location>
</feature>
<reference evidence="4" key="1">
    <citation type="journal article" date="2021" name="PeerJ">
        <title>Extensive microbial diversity within the chicken gut microbiome revealed by metagenomics and culture.</title>
        <authorList>
            <person name="Gilroy R."/>
            <person name="Ravi A."/>
            <person name="Getino M."/>
            <person name="Pursley I."/>
            <person name="Horton D.L."/>
            <person name="Alikhan N.F."/>
            <person name="Baker D."/>
            <person name="Gharbi K."/>
            <person name="Hall N."/>
            <person name="Watson M."/>
            <person name="Adriaenssens E.M."/>
            <person name="Foster-Nyarko E."/>
            <person name="Jarju S."/>
            <person name="Secka A."/>
            <person name="Antonio M."/>
            <person name="Oren A."/>
            <person name="Chaudhuri R.R."/>
            <person name="La Ragione R."/>
            <person name="Hildebrand F."/>
            <person name="Pallen M.J."/>
        </authorList>
    </citation>
    <scope>NUCLEOTIDE SEQUENCE</scope>
    <source>
        <strain evidence="4">CHK196-3914</strain>
    </source>
</reference>
<dbReference type="PROSITE" id="PS51677">
    <property type="entry name" value="NODB"/>
    <property type="match status" value="1"/>
</dbReference>
<protein>
    <submittedName>
        <fullName evidence="4">Polysaccharide deacetylase family protein</fullName>
    </submittedName>
</protein>
<keyword evidence="1" id="KW-0732">Signal</keyword>
<feature type="compositionally biased region" description="Basic residues" evidence="2">
    <location>
        <begin position="13"/>
        <end position="23"/>
    </location>
</feature>
<dbReference type="EMBL" id="DXAY01000251">
    <property type="protein sequence ID" value="HIZ75675.1"/>
    <property type="molecule type" value="Genomic_DNA"/>
</dbReference>
<evidence type="ECO:0000313" key="5">
    <source>
        <dbReference type="Proteomes" id="UP000824116"/>
    </source>
</evidence>
<name>A0A9D2GAV8_9FIRM</name>
<feature type="domain" description="NodB homology" evidence="3">
    <location>
        <begin position="176"/>
        <end position="332"/>
    </location>
</feature>
<dbReference type="InterPro" id="IPR051398">
    <property type="entry name" value="Polysacch_Deacetylase"/>
</dbReference>
<proteinExistence type="predicted"/>
<feature type="compositionally biased region" description="Basic and acidic residues" evidence="2">
    <location>
        <begin position="1"/>
        <end position="12"/>
    </location>
</feature>
<evidence type="ECO:0000259" key="3">
    <source>
        <dbReference type="PROSITE" id="PS51677"/>
    </source>
</evidence>
<organism evidence="4 5">
    <name type="scientific">Candidatus Mediterraneibacter stercoravium</name>
    <dbReference type="NCBI Taxonomy" id="2838685"/>
    <lineage>
        <taxon>Bacteria</taxon>
        <taxon>Bacillati</taxon>
        <taxon>Bacillota</taxon>
        <taxon>Clostridia</taxon>
        <taxon>Lachnospirales</taxon>
        <taxon>Lachnospiraceae</taxon>
        <taxon>Mediterraneibacter</taxon>
    </lineage>
</organism>
<dbReference type="InterPro" id="IPR011330">
    <property type="entry name" value="Glyco_hydro/deAcase_b/a-brl"/>
</dbReference>
<sequence>MEQRENRNLRNCRDRRRRRRRRKKTTRAAVLCVLLLVLILLIAGTAAAVYGLVKGDSREQNMGKTAKDISIDPRQDKSGQENPGENTAGSTDSHAGEDSRMKNTATEEHHKTNGLAICMYHYVYDESDPPDDLNNNYIEVHALEDEIKYLVENDYYFPTWEEVRQYVEGELLLPEKSVVLTFDDGARSFLELGIPVFEKYRVPATSFLITSSDGENKVKEYRNDFVTFQSHSDNMHRAGGNIGHGGIFTAMNHDDAVADLKRSVEICGNGDAFAYPYGDYTEECRTAVQDAGFTCAVTTENRRAEVGDDPLLLPRVRMLKDQSLEGFISLVE</sequence>
<dbReference type="GO" id="GO:0016810">
    <property type="term" value="F:hydrolase activity, acting on carbon-nitrogen (but not peptide) bonds"/>
    <property type="evidence" value="ECO:0007669"/>
    <property type="project" value="InterPro"/>
</dbReference>
<dbReference type="CDD" id="cd10966">
    <property type="entry name" value="CE4_yadE_5s"/>
    <property type="match status" value="1"/>
</dbReference>
<evidence type="ECO:0000256" key="1">
    <source>
        <dbReference type="ARBA" id="ARBA00022729"/>
    </source>
</evidence>
<gene>
    <name evidence="4" type="ORF">H9723_10640</name>
</gene>
<dbReference type="AlphaFoldDB" id="A0A9D2GAV8"/>
<feature type="region of interest" description="Disordered" evidence="2">
    <location>
        <begin position="1"/>
        <end position="23"/>
    </location>
</feature>
<evidence type="ECO:0000256" key="2">
    <source>
        <dbReference type="SAM" id="MobiDB-lite"/>
    </source>
</evidence>
<dbReference type="Gene3D" id="3.20.20.370">
    <property type="entry name" value="Glycoside hydrolase/deacetylase"/>
    <property type="match status" value="1"/>
</dbReference>
<dbReference type="PANTHER" id="PTHR34216">
    <property type="match status" value="1"/>
</dbReference>
<reference evidence="4" key="2">
    <citation type="submission" date="2021-04" db="EMBL/GenBank/DDBJ databases">
        <authorList>
            <person name="Gilroy R."/>
        </authorList>
    </citation>
    <scope>NUCLEOTIDE SEQUENCE</scope>
    <source>
        <strain evidence="4">CHK196-3914</strain>
    </source>
</reference>
<evidence type="ECO:0000313" key="4">
    <source>
        <dbReference type="EMBL" id="HIZ75675.1"/>
    </source>
</evidence>
<dbReference type="Proteomes" id="UP000824116">
    <property type="component" value="Unassembled WGS sequence"/>
</dbReference>
<feature type="region of interest" description="Disordered" evidence="2">
    <location>
        <begin position="61"/>
        <end position="108"/>
    </location>
</feature>
<comment type="caution">
    <text evidence="4">The sequence shown here is derived from an EMBL/GenBank/DDBJ whole genome shotgun (WGS) entry which is preliminary data.</text>
</comment>
<feature type="compositionally biased region" description="Basic and acidic residues" evidence="2">
    <location>
        <begin position="61"/>
        <end position="79"/>
    </location>
</feature>
<dbReference type="PANTHER" id="PTHR34216:SF7">
    <property type="entry name" value="POLY-BETA-1,6-N-ACETYL-D-GLUCOSAMINE N-DEACETYLASE"/>
    <property type="match status" value="1"/>
</dbReference>
<dbReference type="SUPFAM" id="SSF88713">
    <property type="entry name" value="Glycoside hydrolase/deacetylase"/>
    <property type="match status" value="1"/>
</dbReference>